<organism evidence="2 3">
    <name type="scientific">Mycena chlorophos</name>
    <name type="common">Agaric fungus</name>
    <name type="synonym">Agaricus chlorophos</name>
    <dbReference type="NCBI Taxonomy" id="658473"/>
    <lineage>
        <taxon>Eukaryota</taxon>
        <taxon>Fungi</taxon>
        <taxon>Dikarya</taxon>
        <taxon>Basidiomycota</taxon>
        <taxon>Agaricomycotina</taxon>
        <taxon>Agaricomycetes</taxon>
        <taxon>Agaricomycetidae</taxon>
        <taxon>Agaricales</taxon>
        <taxon>Marasmiineae</taxon>
        <taxon>Mycenaceae</taxon>
        <taxon>Mycena</taxon>
    </lineage>
</organism>
<proteinExistence type="predicted"/>
<name>A0ABQ0KUS4_MYCCL</name>
<sequence length="334" mass="35669">MPETRPTLRLRPNAAPTHSKRLGLSYLCAPTPKSTSRASGRRGRTRALGRTSGSDSGLAVVATKHRPPSVTWLQNAHHLPARLRLQLRNGTIALPAKRASPNSHQQRDMAQVRRTVWPLPRWLGFSHSAIQTGGLANLTFWCKRSLTRGRDLGRVRGVGLADLKSLGRSRRSVSDKTCFSRAPATRRDAGASYAFSGSASVLGKRPGLGDVGAGLGAKTEDEGRAGMGCGAGVRVAGNAGNDGRVLRGKGVGVERASGCSIEARDPRWRGSAATEGADGGGRQESRVMGALKTFWDASHDMGAARLEYIVRPYHPSDLLYEGYVTSSASRDKRG</sequence>
<dbReference type="EMBL" id="DF838126">
    <property type="protein sequence ID" value="GAT42617.1"/>
    <property type="molecule type" value="Genomic_DNA"/>
</dbReference>
<evidence type="ECO:0000313" key="3">
    <source>
        <dbReference type="Proteomes" id="UP000815677"/>
    </source>
</evidence>
<keyword evidence="3" id="KW-1185">Reference proteome</keyword>
<dbReference type="Proteomes" id="UP000815677">
    <property type="component" value="Unassembled WGS sequence"/>
</dbReference>
<evidence type="ECO:0000313" key="2">
    <source>
        <dbReference type="EMBL" id="GAT42617.1"/>
    </source>
</evidence>
<feature type="non-terminal residue" evidence="2">
    <location>
        <position position="334"/>
    </location>
</feature>
<protein>
    <submittedName>
        <fullName evidence="2">Uncharacterized protein</fullName>
    </submittedName>
</protein>
<evidence type="ECO:0000256" key="1">
    <source>
        <dbReference type="SAM" id="MobiDB-lite"/>
    </source>
</evidence>
<gene>
    <name evidence="2" type="ORF">MCHLO_00327</name>
</gene>
<feature type="region of interest" description="Disordered" evidence="1">
    <location>
        <begin position="264"/>
        <end position="283"/>
    </location>
</feature>
<feature type="region of interest" description="Disordered" evidence="1">
    <location>
        <begin position="28"/>
        <end position="58"/>
    </location>
</feature>
<reference evidence="2" key="1">
    <citation type="submission" date="2014-09" db="EMBL/GenBank/DDBJ databases">
        <title>Genome sequence of the luminous mushroom Mycena chlorophos for searching fungal bioluminescence genes.</title>
        <authorList>
            <person name="Tanaka Y."/>
            <person name="Kasuga D."/>
            <person name="Oba Y."/>
            <person name="Hase S."/>
            <person name="Sato K."/>
            <person name="Oba Y."/>
            <person name="Sakakibara Y."/>
        </authorList>
    </citation>
    <scope>NUCLEOTIDE SEQUENCE</scope>
</reference>
<accession>A0ABQ0KUS4</accession>